<evidence type="ECO:0000313" key="1">
    <source>
        <dbReference type="EMBL" id="SFE29077.1"/>
    </source>
</evidence>
<reference evidence="2" key="1">
    <citation type="submission" date="2016-10" db="EMBL/GenBank/DDBJ databases">
        <authorList>
            <person name="Varghese N."/>
            <person name="Submissions S."/>
        </authorList>
    </citation>
    <scope>NUCLEOTIDE SEQUENCE [LARGE SCALE GENOMIC DNA]</scope>
    <source>
        <strain evidence="2">DSM 27981</strain>
    </source>
</reference>
<dbReference type="EMBL" id="FONX01000001">
    <property type="protein sequence ID" value="SFE29077.1"/>
    <property type="molecule type" value="Genomic_DNA"/>
</dbReference>
<dbReference type="RefSeq" id="WP_175518381.1">
    <property type="nucleotide sequence ID" value="NZ_FONX01000001.1"/>
</dbReference>
<evidence type="ECO:0000313" key="2">
    <source>
        <dbReference type="Proteomes" id="UP000199119"/>
    </source>
</evidence>
<dbReference type="Proteomes" id="UP000199119">
    <property type="component" value="Unassembled WGS sequence"/>
</dbReference>
<protein>
    <submittedName>
        <fullName evidence="1">Uncharacterized protein</fullName>
    </submittedName>
</protein>
<keyword evidence="2" id="KW-1185">Reference proteome</keyword>
<name>A0A1I1ZBM7_9BURK</name>
<accession>A0A1I1ZBM7</accession>
<sequence>MKPLSLGLRHAAAVLLARWLPEWMRVPSVVLPVLAWLNPHAVAQVGDEPVQWAQRVSLLLQKQLLRLPSEQSASRGESQALEHYGAGVALGFYALPPHFDDPHLSMSPVPGSRWSAAQLRRVRLIGFSHGACVREYAGYLRSPPGGHSAPHHSATAQAIRNIEGNMQ</sequence>
<organism evidence="1 2">
    <name type="scientific">Paracidovorax wautersii</name>
    <dbReference type="NCBI Taxonomy" id="1177982"/>
    <lineage>
        <taxon>Bacteria</taxon>
        <taxon>Pseudomonadati</taxon>
        <taxon>Pseudomonadota</taxon>
        <taxon>Betaproteobacteria</taxon>
        <taxon>Burkholderiales</taxon>
        <taxon>Comamonadaceae</taxon>
        <taxon>Paracidovorax</taxon>
    </lineage>
</organism>
<dbReference type="AlphaFoldDB" id="A0A1I1ZBM7"/>
<proteinExistence type="predicted"/>
<gene>
    <name evidence="1" type="ORF">SAMN04489711_10140</name>
</gene>